<accession>A0A363NQ89</accession>
<protein>
    <submittedName>
        <fullName evidence="1">Uncharacterized protein</fullName>
    </submittedName>
</protein>
<reference evidence="1 2" key="1">
    <citation type="submission" date="2018-04" db="EMBL/GenBank/DDBJ databases">
        <title>Sphingobacterium sp. M46 Genome.</title>
        <authorList>
            <person name="Cheng J."/>
            <person name="Li Y."/>
        </authorList>
    </citation>
    <scope>NUCLEOTIDE SEQUENCE [LARGE SCALE GENOMIC DNA]</scope>
    <source>
        <strain evidence="1 2">M46</strain>
    </source>
</reference>
<dbReference type="Proteomes" id="UP000250831">
    <property type="component" value="Unassembled WGS sequence"/>
</dbReference>
<organism evidence="1 2">
    <name type="scientific">Sphingobacterium athyrii</name>
    <dbReference type="NCBI Taxonomy" id="2152717"/>
    <lineage>
        <taxon>Bacteria</taxon>
        <taxon>Pseudomonadati</taxon>
        <taxon>Bacteroidota</taxon>
        <taxon>Sphingobacteriia</taxon>
        <taxon>Sphingobacteriales</taxon>
        <taxon>Sphingobacteriaceae</taxon>
        <taxon>Sphingobacterium</taxon>
    </lineage>
</organism>
<dbReference type="AlphaFoldDB" id="A0A363NQ89"/>
<dbReference type="RefSeq" id="WP_108635225.1">
    <property type="nucleotide sequence ID" value="NZ_QCXX01000005.1"/>
</dbReference>
<sequence length="70" mass="7936">MKPFKLSIYLLSVGLFFAIDLIPTSTMSVQDRSSTNYIHLKAVDSPIQDGLSTRLFFPSSPKEQFIKQLK</sequence>
<dbReference type="OrthoDB" id="713734at2"/>
<evidence type="ECO:0000313" key="2">
    <source>
        <dbReference type="Proteomes" id="UP000250831"/>
    </source>
</evidence>
<comment type="caution">
    <text evidence="1">The sequence shown here is derived from an EMBL/GenBank/DDBJ whole genome shotgun (WGS) entry which is preliminary data.</text>
</comment>
<proteinExistence type="predicted"/>
<gene>
    <name evidence="1" type="ORF">DCO56_18375</name>
</gene>
<name>A0A363NQ89_9SPHI</name>
<evidence type="ECO:0000313" key="1">
    <source>
        <dbReference type="EMBL" id="PUV22890.1"/>
    </source>
</evidence>
<keyword evidence="2" id="KW-1185">Reference proteome</keyword>
<dbReference type="EMBL" id="QCXX01000005">
    <property type="protein sequence ID" value="PUV22890.1"/>
    <property type="molecule type" value="Genomic_DNA"/>
</dbReference>